<comment type="caution">
    <text evidence="3">The sequence shown here is derived from an EMBL/GenBank/DDBJ whole genome shotgun (WGS) entry which is preliminary data.</text>
</comment>
<dbReference type="PROSITE" id="PS51257">
    <property type="entry name" value="PROKAR_LIPOPROTEIN"/>
    <property type="match status" value="1"/>
</dbReference>
<feature type="compositionally biased region" description="Polar residues" evidence="1">
    <location>
        <begin position="202"/>
        <end position="221"/>
    </location>
</feature>
<feature type="region of interest" description="Disordered" evidence="1">
    <location>
        <begin position="155"/>
        <end position="221"/>
    </location>
</feature>
<gene>
    <name evidence="3" type="ORF">K8V79_02925</name>
</gene>
<dbReference type="EMBL" id="DYWX01000033">
    <property type="protein sequence ID" value="HJF27198.1"/>
    <property type="molecule type" value="Genomic_DNA"/>
</dbReference>
<evidence type="ECO:0000313" key="4">
    <source>
        <dbReference type="Proteomes" id="UP000787156"/>
    </source>
</evidence>
<evidence type="ECO:0000256" key="2">
    <source>
        <dbReference type="SAM" id="SignalP"/>
    </source>
</evidence>
<proteinExistence type="predicted"/>
<sequence>MKKYINFITLLIAGMACFYLPQAHATELKRSCIKANPDAAGEIDFALIGLYQQLCDKSAKKNILLQQELNVQIAKRYVELGSPLKALNLVNELRRQQYDSQVLTDLSFMAGVAISSDALEQMRSTEVRALNETTYPQAKLLVENIQFANPVLAPAESKPLHPLNSKKAKKQVSTNSKKTINVQKNTKPKTNVKTAPAKKTENISTRTQTVSSNPFGSLKNN</sequence>
<dbReference type="AlphaFoldDB" id="A0A9D2ZYB2"/>
<evidence type="ECO:0000313" key="3">
    <source>
        <dbReference type="EMBL" id="HJF27198.1"/>
    </source>
</evidence>
<dbReference type="Proteomes" id="UP000787156">
    <property type="component" value="Unassembled WGS sequence"/>
</dbReference>
<evidence type="ECO:0000256" key="1">
    <source>
        <dbReference type="SAM" id="MobiDB-lite"/>
    </source>
</evidence>
<reference evidence="3" key="2">
    <citation type="submission" date="2021-09" db="EMBL/GenBank/DDBJ databases">
        <authorList>
            <person name="Gilroy R."/>
        </authorList>
    </citation>
    <scope>NUCLEOTIDE SEQUENCE</scope>
    <source>
        <strain evidence="3">CHK135-1449</strain>
    </source>
</reference>
<feature type="chain" id="PRO_5039703293" evidence="2">
    <location>
        <begin position="26"/>
        <end position="221"/>
    </location>
</feature>
<name>A0A9D2ZYB2_ACILW</name>
<feature type="signal peptide" evidence="2">
    <location>
        <begin position="1"/>
        <end position="25"/>
    </location>
</feature>
<reference evidence="3" key="1">
    <citation type="journal article" date="2021" name="PeerJ">
        <title>Extensive microbial diversity within the chicken gut microbiome revealed by metagenomics and culture.</title>
        <authorList>
            <person name="Gilroy R."/>
            <person name="Ravi A."/>
            <person name="Getino M."/>
            <person name="Pursley I."/>
            <person name="Horton D.L."/>
            <person name="Alikhan N.F."/>
            <person name="Baker D."/>
            <person name="Gharbi K."/>
            <person name="Hall N."/>
            <person name="Watson M."/>
            <person name="Adriaenssens E.M."/>
            <person name="Foster-Nyarko E."/>
            <person name="Jarju S."/>
            <person name="Secka A."/>
            <person name="Antonio M."/>
            <person name="Oren A."/>
            <person name="Chaudhuri R.R."/>
            <person name="La Ragione R."/>
            <person name="Hildebrand F."/>
            <person name="Pallen M.J."/>
        </authorList>
    </citation>
    <scope>NUCLEOTIDE SEQUENCE</scope>
    <source>
        <strain evidence="3">CHK135-1449</strain>
    </source>
</reference>
<keyword evidence="2" id="KW-0732">Signal</keyword>
<accession>A0A9D2ZYB2</accession>
<feature type="compositionally biased region" description="Polar residues" evidence="1">
    <location>
        <begin position="171"/>
        <end position="193"/>
    </location>
</feature>
<organism evidence="3 4">
    <name type="scientific">Acinetobacter lwoffii</name>
    <dbReference type="NCBI Taxonomy" id="28090"/>
    <lineage>
        <taxon>Bacteria</taxon>
        <taxon>Pseudomonadati</taxon>
        <taxon>Pseudomonadota</taxon>
        <taxon>Gammaproteobacteria</taxon>
        <taxon>Moraxellales</taxon>
        <taxon>Moraxellaceae</taxon>
        <taxon>Acinetobacter</taxon>
    </lineage>
</organism>
<protein>
    <submittedName>
        <fullName evidence="3">Uncharacterized protein</fullName>
    </submittedName>
</protein>